<dbReference type="InterPro" id="IPR013568">
    <property type="entry name" value="SEFIR_dom"/>
</dbReference>
<comment type="caution">
    <text evidence="2">The sequence shown here is derived from an EMBL/GenBank/DDBJ whole genome shotgun (WGS) entry which is preliminary data.</text>
</comment>
<dbReference type="RefSeq" id="WP_117899601.1">
    <property type="nucleotide sequence ID" value="NZ_QSHQ01000018.1"/>
</dbReference>
<proteinExistence type="predicted"/>
<dbReference type="InterPro" id="IPR035897">
    <property type="entry name" value="Toll_tir_struct_dom_sf"/>
</dbReference>
<dbReference type="GO" id="GO:0007165">
    <property type="term" value="P:signal transduction"/>
    <property type="evidence" value="ECO:0007669"/>
    <property type="project" value="InterPro"/>
</dbReference>
<dbReference type="InterPro" id="IPR000157">
    <property type="entry name" value="TIR_dom"/>
</dbReference>
<organism evidence="2 3">
    <name type="scientific">Bacteroides stercoris</name>
    <dbReference type="NCBI Taxonomy" id="46506"/>
    <lineage>
        <taxon>Bacteria</taxon>
        <taxon>Pseudomonadati</taxon>
        <taxon>Bacteroidota</taxon>
        <taxon>Bacteroidia</taxon>
        <taxon>Bacteroidales</taxon>
        <taxon>Bacteroidaceae</taxon>
        <taxon>Bacteroides</taxon>
    </lineage>
</organism>
<dbReference type="Pfam" id="PF13676">
    <property type="entry name" value="TIR_2"/>
    <property type="match status" value="1"/>
</dbReference>
<reference evidence="2 3" key="1">
    <citation type="submission" date="2018-08" db="EMBL/GenBank/DDBJ databases">
        <title>A genome reference for cultivated species of the human gut microbiota.</title>
        <authorList>
            <person name="Zou Y."/>
            <person name="Xue W."/>
            <person name="Luo G."/>
        </authorList>
    </citation>
    <scope>NUCLEOTIDE SEQUENCE [LARGE SCALE GENOMIC DNA]</scope>
    <source>
        <strain evidence="2 3">AM36-9BH</strain>
    </source>
</reference>
<accession>A0A413ZQI6</accession>
<feature type="domain" description="SEFIR" evidence="1">
    <location>
        <begin position="22"/>
        <end position="155"/>
    </location>
</feature>
<evidence type="ECO:0000259" key="1">
    <source>
        <dbReference type="PROSITE" id="PS51534"/>
    </source>
</evidence>
<evidence type="ECO:0000313" key="3">
    <source>
        <dbReference type="Proteomes" id="UP000285305"/>
    </source>
</evidence>
<dbReference type="SUPFAM" id="SSF52200">
    <property type="entry name" value="Toll/Interleukin receptor TIR domain"/>
    <property type="match status" value="1"/>
</dbReference>
<dbReference type="Proteomes" id="UP000285305">
    <property type="component" value="Unassembled WGS sequence"/>
</dbReference>
<gene>
    <name evidence="2" type="ORF">DW853_10865</name>
</gene>
<dbReference type="PROSITE" id="PS51534">
    <property type="entry name" value="SEFIR"/>
    <property type="match status" value="1"/>
</dbReference>
<dbReference type="EMBL" id="QSHQ01000018">
    <property type="protein sequence ID" value="RHC28891.1"/>
    <property type="molecule type" value="Genomic_DNA"/>
</dbReference>
<name>A0A413ZQI6_BACSE</name>
<protein>
    <submittedName>
        <fullName evidence="2">TIR domain-containing protein</fullName>
    </submittedName>
</protein>
<evidence type="ECO:0000313" key="2">
    <source>
        <dbReference type="EMBL" id="RHC28891.1"/>
    </source>
</evidence>
<feature type="non-terminal residue" evidence="2">
    <location>
        <position position="1"/>
    </location>
</feature>
<sequence length="175" mass="19927">TFRRKKDAEELSCGFEVVNKNKPFVLISYAWEVEDNVFMNWIQTFAKDLRRRGIDAQIDQYQPHGTDLPKFMLESIRKATKVLCILTPKYKEKAESGKGGAAYEGGIISHEIYNNQGTTKFIPVVRKGSFETSTPDFISGRKGFDCSTDDKYNSELPNIIKVINEEPLIEIPPVE</sequence>
<dbReference type="Gene3D" id="3.40.50.10140">
    <property type="entry name" value="Toll/interleukin-1 receptor homology (TIR) domain"/>
    <property type="match status" value="1"/>
</dbReference>
<dbReference type="AlphaFoldDB" id="A0A413ZQI6"/>